<feature type="transmembrane region" description="Helical" evidence="7">
    <location>
        <begin position="146"/>
        <end position="167"/>
    </location>
</feature>
<dbReference type="RefSeq" id="WP_014995168.1">
    <property type="nucleotide sequence ID" value="NC_018691.1"/>
</dbReference>
<evidence type="ECO:0000256" key="7">
    <source>
        <dbReference type="RuleBase" id="RU363032"/>
    </source>
</evidence>
<evidence type="ECO:0000259" key="8">
    <source>
        <dbReference type="PROSITE" id="PS50928"/>
    </source>
</evidence>
<gene>
    <name evidence="9" type="ordered locus">B5T_02834</name>
</gene>
<feature type="transmembrane region" description="Helical" evidence="7">
    <location>
        <begin position="244"/>
        <end position="266"/>
    </location>
</feature>
<keyword evidence="10" id="KW-1185">Reference proteome</keyword>
<sequence length="275" mass="29554">MKAPSVSIPNQNAVGLSAVARRRLQAVTYPLAGIAIMFLCWWLGGWVLTGNPDTVIFAGFAPGPTLASLQQMLGEGALWDAIGASLYRIGAGLFWGCLLGIPLGIMVGYFTTAMQMANLPFQFLRMVSPLAWMPLAVMIFDSWDGAIVFLIAMAALWPILFSTAHGVRRIDPGWLKVARNLGAGGAQMLRKVILPAVMMDMMAGIRLAVGVAWVVLVPAEYLGVTSGLGYAINDARDTLDYSALAAVVLVIGVIGYGLDSLCGLLMRRFNWRMES</sequence>
<keyword evidence="5 7" id="KW-1133">Transmembrane helix</keyword>
<organism evidence="9 10">
    <name type="scientific">Alcanivorax dieselolei (strain DSM 16502 / CGMCC 1.3690 / MCCC 1A00001 / B-5)</name>
    <name type="common">Alloalcanivorax dieselolei</name>
    <dbReference type="NCBI Taxonomy" id="930169"/>
    <lineage>
        <taxon>Bacteria</taxon>
        <taxon>Pseudomonadati</taxon>
        <taxon>Pseudomonadota</taxon>
        <taxon>Gammaproteobacteria</taxon>
        <taxon>Oceanospirillales</taxon>
        <taxon>Alcanivoracaceae</taxon>
        <taxon>Alloalcanivorax</taxon>
    </lineage>
</organism>
<evidence type="ECO:0000256" key="2">
    <source>
        <dbReference type="ARBA" id="ARBA00022448"/>
    </source>
</evidence>
<feature type="transmembrane region" description="Helical" evidence="7">
    <location>
        <begin position="123"/>
        <end position="140"/>
    </location>
</feature>
<comment type="subcellular location">
    <subcellularLocation>
        <location evidence="1 7">Cell membrane</location>
        <topology evidence="1 7">Multi-pass membrane protein</topology>
    </subcellularLocation>
</comment>
<feature type="domain" description="ABC transmembrane type-1" evidence="8">
    <location>
        <begin position="82"/>
        <end position="262"/>
    </location>
</feature>
<name>K0CH80_ALCDB</name>
<dbReference type="PROSITE" id="PS50928">
    <property type="entry name" value="ABC_TM1"/>
    <property type="match status" value="1"/>
</dbReference>
<protein>
    <submittedName>
        <fullName evidence="9">ATP-binding cassette (ABC) superfamily transporter, permease component</fullName>
    </submittedName>
</protein>
<keyword evidence="2 7" id="KW-0813">Transport</keyword>
<evidence type="ECO:0000313" key="10">
    <source>
        <dbReference type="Proteomes" id="UP000006286"/>
    </source>
</evidence>
<feature type="transmembrane region" description="Helical" evidence="7">
    <location>
        <begin position="26"/>
        <end position="44"/>
    </location>
</feature>
<evidence type="ECO:0000256" key="1">
    <source>
        <dbReference type="ARBA" id="ARBA00004651"/>
    </source>
</evidence>
<evidence type="ECO:0000313" key="9">
    <source>
        <dbReference type="EMBL" id="AFT71102.1"/>
    </source>
</evidence>
<dbReference type="EMBL" id="CP003466">
    <property type="protein sequence ID" value="AFT71102.1"/>
    <property type="molecule type" value="Genomic_DNA"/>
</dbReference>
<keyword evidence="3" id="KW-1003">Cell membrane</keyword>
<dbReference type="PANTHER" id="PTHR30151">
    <property type="entry name" value="ALKANE SULFONATE ABC TRANSPORTER-RELATED, MEMBRANE SUBUNIT"/>
    <property type="match status" value="1"/>
</dbReference>
<dbReference type="Gene3D" id="1.10.3720.10">
    <property type="entry name" value="MetI-like"/>
    <property type="match status" value="1"/>
</dbReference>
<keyword evidence="4 7" id="KW-0812">Transmembrane</keyword>
<dbReference type="Pfam" id="PF00528">
    <property type="entry name" value="BPD_transp_1"/>
    <property type="match status" value="1"/>
</dbReference>
<comment type="similarity">
    <text evidence="7">Belongs to the binding-protein-dependent transport system permease family.</text>
</comment>
<dbReference type="PATRIC" id="fig|930169.3.peg.2792"/>
<evidence type="ECO:0000256" key="6">
    <source>
        <dbReference type="ARBA" id="ARBA00023136"/>
    </source>
</evidence>
<dbReference type="GO" id="GO:0055085">
    <property type="term" value="P:transmembrane transport"/>
    <property type="evidence" value="ECO:0007669"/>
    <property type="project" value="InterPro"/>
</dbReference>
<reference evidence="9 10" key="1">
    <citation type="journal article" date="2012" name="J. Bacteriol.">
        <title>Complete genome sequence of Alcanivorax dieselolei type strain B5.</title>
        <authorList>
            <person name="Lai Q."/>
            <person name="Li W."/>
            <person name="Shao Z."/>
        </authorList>
    </citation>
    <scope>NUCLEOTIDE SEQUENCE [LARGE SCALE GENOMIC DNA]</scope>
    <source>
        <strain evidence="10">DSM 16502 / CGMCC 1.3690 / B-5</strain>
    </source>
</reference>
<evidence type="ECO:0000256" key="4">
    <source>
        <dbReference type="ARBA" id="ARBA00022692"/>
    </source>
</evidence>
<dbReference type="InterPro" id="IPR000515">
    <property type="entry name" value="MetI-like"/>
</dbReference>
<dbReference type="GO" id="GO:0005886">
    <property type="term" value="C:plasma membrane"/>
    <property type="evidence" value="ECO:0007669"/>
    <property type="project" value="UniProtKB-SubCell"/>
</dbReference>
<accession>K0CH80</accession>
<dbReference type="STRING" id="930169.B5T_02834"/>
<dbReference type="eggNOG" id="COG0600">
    <property type="taxonomic scope" value="Bacteria"/>
</dbReference>
<evidence type="ECO:0000256" key="5">
    <source>
        <dbReference type="ARBA" id="ARBA00022989"/>
    </source>
</evidence>
<dbReference type="HOGENOM" id="CLU_046113_1_1_6"/>
<dbReference type="OrthoDB" id="258894at2"/>
<dbReference type="Proteomes" id="UP000006286">
    <property type="component" value="Chromosome"/>
</dbReference>
<feature type="transmembrane region" description="Helical" evidence="7">
    <location>
        <begin position="93"/>
        <end position="111"/>
    </location>
</feature>
<dbReference type="CDD" id="cd06261">
    <property type="entry name" value="TM_PBP2"/>
    <property type="match status" value="1"/>
</dbReference>
<dbReference type="SUPFAM" id="SSF161098">
    <property type="entry name" value="MetI-like"/>
    <property type="match status" value="1"/>
</dbReference>
<dbReference type="AlphaFoldDB" id="K0CH80"/>
<dbReference type="PANTHER" id="PTHR30151:SF25">
    <property type="entry name" value="TAURINE TRANSPORT SYSTEM PERMEASE PROTEIN TAUC"/>
    <property type="match status" value="1"/>
</dbReference>
<feature type="transmembrane region" description="Helical" evidence="7">
    <location>
        <begin position="207"/>
        <end position="232"/>
    </location>
</feature>
<dbReference type="InterPro" id="IPR035906">
    <property type="entry name" value="MetI-like_sf"/>
</dbReference>
<keyword evidence="9" id="KW-0067">ATP-binding</keyword>
<proteinExistence type="inferred from homology"/>
<dbReference type="GO" id="GO:0010438">
    <property type="term" value="P:cellular response to sulfur starvation"/>
    <property type="evidence" value="ECO:0007669"/>
    <property type="project" value="TreeGrafter"/>
</dbReference>
<keyword evidence="9" id="KW-0547">Nucleotide-binding</keyword>
<evidence type="ECO:0000256" key="3">
    <source>
        <dbReference type="ARBA" id="ARBA00022475"/>
    </source>
</evidence>
<dbReference type="GO" id="GO:0005524">
    <property type="term" value="F:ATP binding"/>
    <property type="evidence" value="ECO:0007669"/>
    <property type="project" value="UniProtKB-KW"/>
</dbReference>
<keyword evidence="6 7" id="KW-0472">Membrane</keyword>
<dbReference type="KEGG" id="adi:B5T_02834"/>